<dbReference type="Gene3D" id="3.40.50.1010">
    <property type="entry name" value="5'-nuclease"/>
    <property type="match status" value="1"/>
</dbReference>
<keyword evidence="8" id="KW-1185">Reference proteome</keyword>
<comment type="caution">
    <text evidence="7">The sequence shown here is derived from an EMBL/GenBank/DDBJ whole genome shotgun (WGS) entry which is preliminary data.</text>
</comment>
<dbReference type="GO" id="GO:0016787">
    <property type="term" value="F:hydrolase activity"/>
    <property type="evidence" value="ECO:0007669"/>
    <property type="project" value="UniProtKB-KW"/>
</dbReference>
<dbReference type="InterPro" id="IPR029060">
    <property type="entry name" value="PIN-like_dom_sf"/>
</dbReference>
<evidence type="ECO:0000259" key="6">
    <source>
        <dbReference type="Pfam" id="PF01850"/>
    </source>
</evidence>
<keyword evidence="2 5" id="KW-0540">Nuclease</keyword>
<feature type="binding site" evidence="5">
    <location>
        <position position="5"/>
    </location>
    <ligand>
        <name>Mg(2+)</name>
        <dbReference type="ChEBI" id="CHEBI:18420"/>
    </ligand>
</feature>
<evidence type="ECO:0000313" key="8">
    <source>
        <dbReference type="Proteomes" id="UP001142610"/>
    </source>
</evidence>
<evidence type="ECO:0000256" key="2">
    <source>
        <dbReference type="ARBA" id="ARBA00022722"/>
    </source>
</evidence>
<comment type="similarity">
    <text evidence="5">Belongs to the PINc/VapC protein family.</text>
</comment>
<protein>
    <recommendedName>
        <fullName evidence="5">Ribonuclease VapC</fullName>
        <shortName evidence="5">RNase VapC</shortName>
        <ecNumber evidence="5">3.1.-.-</ecNumber>
    </recommendedName>
    <alternativeName>
        <fullName evidence="5">Toxin VapC</fullName>
    </alternativeName>
</protein>
<dbReference type="Proteomes" id="UP001142610">
    <property type="component" value="Unassembled WGS sequence"/>
</dbReference>
<dbReference type="GO" id="GO:0090729">
    <property type="term" value="F:toxin activity"/>
    <property type="evidence" value="ECO:0007669"/>
    <property type="project" value="UniProtKB-KW"/>
</dbReference>
<dbReference type="InterPro" id="IPR002716">
    <property type="entry name" value="PIN_dom"/>
</dbReference>
<keyword evidence="3 5" id="KW-0479">Metal-binding</keyword>
<gene>
    <name evidence="5" type="primary">vapC</name>
    <name evidence="7" type="ORF">NOG11_03330</name>
</gene>
<evidence type="ECO:0000256" key="5">
    <source>
        <dbReference type="HAMAP-Rule" id="MF_00265"/>
    </source>
</evidence>
<dbReference type="GO" id="GO:0004540">
    <property type="term" value="F:RNA nuclease activity"/>
    <property type="evidence" value="ECO:0007669"/>
    <property type="project" value="InterPro"/>
</dbReference>
<dbReference type="InterPro" id="IPR022907">
    <property type="entry name" value="VapC_family"/>
</dbReference>
<proteinExistence type="inferred from homology"/>
<keyword evidence="5" id="KW-0800">Toxin</keyword>
<evidence type="ECO:0000256" key="3">
    <source>
        <dbReference type="ARBA" id="ARBA00022723"/>
    </source>
</evidence>
<name>A0A9X2RGZ7_9PROT</name>
<dbReference type="EC" id="3.1.-.-" evidence="5"/>
<dbReference type="GO" id="GO:0000287">
    <property type="term" value="F:magnesium ion binding"/>
    <property type="evidence" value="ECO:0007669"/>
    <property type="project" value="UniProtKB-UniRule"/>
</dbReference>
<evidence type="ECO:0000313" key="7">
    <source>
        <dbReference type="EMBL" id="MCQ8184410.1"/>
    </source>
</evidence>
<keyword evidence="4 5" id="KW-0378">Hydrolase</keyword>
<sequence>MIGIDTNVLVRFLVQDDERQSEAASRFMEGLSSDRRGFLSSVVLVETSWVLERAYGASREDIASALQGLLAAREIVIESPSVVRAALRLFSSSRSVQFADAMIVETAKAAGADSVVTFDRKASREAAMTLLSTAP</sequence>
<dbReference type="HAMAP" id="MF_00265">
    <property type="entry name" value="VapC_Nob1"/>
    <property type="match status" value="1"/>
</dbReference>
<reference evidence="7" key="1">
    <citation type="submission" date="2022-07" db="EMBL/GenBank/DDBJ databases">
        <title>Parvularcula maris sp. nov., an algicidal bacterium isolated from seawater.</title>
        <authorList>
            <person name="Li F."/>
        </authorList>
    </citation>
    <scope>NUCLEOTIDE SEQUENCE</scope>
    <source>
        <strain evidence="7">BGMRC 0090</strain>
    </source>
</reference>
<organism evidence="7 8">
    <name type="scientific">Parvularcula maris</name>
    <dbReference type="NCBI Taxonomy" id="2965077"/>
    <lineage>
        <taxon>Bacteria</taxon>
        <taxon>Pseudomonadati</taxon>
        <taxon>Pseudomonadota</taxon>
        <taxon>Alphaproteobacteria</taxon>
        <taxon>Parvularculales</taxon>
        <taxon>Parvularculaceae</taxon>
        <taxon>Parvularcula</taxon>
    </lineage>
</organism>
<comment type="cofactor">
    <cofactor evidence="5">
        <name>Mg(2+)</name>
        <dbReference type="ChEBI" id="CHEBI:18420"/>
    </cofactor>
</comment>
<dbReference type="RefSeq" id="WP_256618212.1">
    <property type="nucleotide sequence ID" value="NZ_JANIBC010000001.1"/>
</dbReference>
<feature type="domain" description="PIN" evidence="6">
    <location>
        <begin position="4"/>
        <end position="124"/>
    </location>
</feature>
<dbReference type="AlphaFoldDB" id="A0A9X2RGZ7"/>
<evidence type="ECO:0000256" key="4">
    <source>
        <dbReference type="ARBA" id="ARBA00022801"/>
    </source>
</evidence>
<dbReference type="PANTHER" id="PTHR39664:SF2">
    <property type="entry name" value="NUCLEIC ACID-BINDING PROTEIN, CONTAINING PIN DOMAIN-RELATED"/>
    <property type="match status" value="1"/>
</dbReference>
<keyword evidence="5" id="KW-0460">Magnesium</keyword>
<accession>A0A9X2RGZ7</accession>
<dbReference type="SUPFAM" id="SSF88723">
    <property type="entry name" value="PIN domain-like"/>
    <property type="match status" value="1"/>
</dbReference>
<dbReference type="PANTHER" id="PTHR39664">
    <property type="match status" value="1"/>
</dbReference>
<comment type="function">
    <text evidence="5">Toxic component of a toxin-antitoxin (TA) system. An RNase.</text>
</comment>
<feature type="binding site" evidence="5">
    <location>
        <position position="100"/>
    </location>
    <ligand>
        <name>Mg(2+)</name>
        <dbReference type="ChEBI" id="CHEBI:18420"/>
    </ligand>
</feature>
<keyword evidence="1 5" id="KW-1277">Toxin-antitoxin system</keyword>
<dbReference type="EMBL" id="JANIBC010000001">
    <property type="protein sequence ID" value="MCQ8184410.1"/>
    <property type="molecule type" value="Genomic_DNA"/>
</dbReference>
<evidence type="ECO:0000256" key="1">
    <source>
        <dbReference type="ARBA" id="ARBA00022649"/>
    </source>
</evidence>
<dbReference type="CDD" id="cd18683">
    <property type="entry name" value="PIN_VapC-like"/>
    <property type="match status" value="1"/>
</dbReference>
<dbReference type="Pfam" id="PF01850">
    <property type="entry name" value="PIN"/>
    <property type="match status" value="1"/>
</dbReference>